<evidence type="ECO:0000259" key="2">
    <source>
        <dbReference type="Pfam" id="PF13649"/>
    </source>
</evidence>
<name>A0ABU0AKQ2_9BACI</name>
<gene>
    <name evidence="3" type="ORF">J2S17_003245</name>
</gene>
<dbReference type="PANTHER" id="PTHR43861">
    <property type="entry name" value="TRANS-ACONITATE 2-METHYLTRANSFERASE-RELATED"/>
    <property type="match status" value="1"/>
</dbReference>
<dbReference type="Gene3D" id="3.40.50.150">
    <property type="entry name" value="Vaccinia Virus protein VP39"/>
    <property type="match status" value="1"/>
</dbReference>
<feature type="domain" description="Methyltransferase" evidence="2">
    <location>
        <begin position="45"/>
        <end position="139"/>
    </location>
</feature>
<evidence type="ECO:0000313" key="3">
    <source>
        <dbReference type="EMBL" id="MDQ0271357.1"/>
    </source>
</evidence>
<evidence type="ECO:0000256" key="1">
    <source>
        <dbReference type="ARBA" id="ARBA00022679"/>
    </source>
</evidence>
<dbReference type="InterPro" id="IPR029063">
    <property type="entry name" value="SAM-dependent_MTases_sf"/>
</dbReference>
<dbReference type="EMBL" id="JAUSUB010000014">
    <property type="protein sequence ID" value="MDQ0271357.1"/>
    <property type="molecule type" value="Genomic_DNA"/>
</dbReference>
<reference evidence="3 4" key="1">
    <citation type="submission" date="2023-07" db="EMBL/GenBank/DDBJ databases">
        <title>Genomic Encyclopedia of Type Strains, Phase IV (KMG-IV): sequencing the most valuable type-strain genomes for metagenomic binning, comparative biology and taxonomic classification.</title>
        <authorList>
            <person name="Goeker M."/>
        </authorList>
    </citation>
    <scope>NUCLEOTIDE SEQUENCE [LARGE SCALE GENOMIC DNA]</scope>
    <source>
        <strain evidence="3 4">DSM 23494</strain>
    </source>
</reference>
<keyword evidence="3" id="KW-0830">Ubiquinone</keyword>
<dbReference type="InterPro" id="IPR041698">
    <property type="entry name" value="Methyltransf_25"/>
</dbReference>
<dbReference type="Gene3D" id="2.20.25.110">
    <property type="entry name" value="S-adenosyl-L-methionine-dependent methyltransferases"/>
    <property type="match status" value="1"/>
</dbReference>
<dbReference type="CDD" id="cd02440">
    <property type="entry name" value="AdoMet_MTases"/>
    <property type="match status" value="1"/>
</dbReference>
<proteinExistence type="predicted"/>
<organism evidence="3 4">
    <name type="scientific">Cytobacillus purgationiresistens</name>
    <dbReference type="NCBI Taxonomy" id="863449"/>
    <lineage>
        <taxon>Bacteria</taxon>
        <taxon>Bacillati</taxon>
        <taxon>Bacillota</taxon>
        <taxon>Bacilli</taxon>
        <taxon>Bacillales</taxon>
        <taxon>Bacillaceae</taxon>
        <taxon>Cytobacillus</taxon>
    </lineage>
</organism>
<keyword evidence="4" id="KW-1185">Reference proteome</keyword>
<dbReference type="RefSeq" id="WP_307476436.1">
    <property type="nucleotide sequence ID" value="NZ_JAUSUB010000014.1"/>
</dbReference>
<sequence>MNNILFTNNMEKYAKPEAYDQTYNHFQNDLPLLLEWAVKKGGTAIDLACGTGRITIPIAENGLDIIGIDLNEGMLERAKKKSAEKNLSLKWFLQDCSSFMVNVESPFIFMTGNSFQHFLTNESQNALLQSVYHHLQEDGIFIFGTRFPKFTDLVTESTVEQTDHSIEYFEEEYNPITQILYSTSIRKISTEDGIIEEKDSISLRYVFPQEMDRLLEQNGLTVRHRYGTWDKKPLDGTSAEMIYICQKIVEE</sequence>
<comment type="caution">
    <text evidence="3">The sequence shown here is derived from an EMBL/GenBank/DDBJ whole genome shotgun (WGS) entry which is preliminary data.</text>
</comment>
<protein>
    <submittedName>
        <fullName evidence="3">Ubiquinone/menaquinone biosynthesis C-methylase UbiE</fullName>
    </submittedName>
</protein>
<dbReference type="SUPFAM" id="SSF53335">
    <property type="entry name" value="S-adenosyl-L-methionine-dependent methyltransferases"/>
    <property type="match status" value="1"/>
</dbReference>
<evidence type="ECO:0000313" key="4">
    <source>
        <dbReference type="Proteomes" id="UP001238088"/>
    </source>
</evidence>
<accession>A0ABU0AKQ2</accession>
<dbReference type="Pfam" id="PF13649">
    <property type="entry name" value="Methyltransf_25"/>
    <property type="match status" value="1"/>
</dbReference>
<dbReference type="Proteomes" id="UP001238088">
    <property type="component" value="Unassembled WGS sequence"/>
</dbReference>
<keyword evidence="1" id="KW-0808">Transferase</keyword>